<name>A0A0D0AI54_9AGAM</name>
<reference evidence="2" key="2">
    <citation type="submission" date="2015-01" db="EMBL/GenBank/DDBJ databases">
        <title>Evolutionary Origins and Diversification of the Mycorrhizal Mutualists.</title>
        <authorList>
            <consortium name="DOE Joint Genome Institute"/>
            <consortium name="Mycorrhizal Genomics Consortium"/>
            <person name="Kohler A."/>
            <person name="Kuo A."/>
            <person name="Nagy L.G."/>
            <person name="Floudas D."/>
            <person name="Copeland A."/>
            <person name="Barry K.W."/>
            <person name="Cichocki N."/>
            <person name="Veneault-Fourrey C."/>
            <person name="LaButti K."/>
            <person name="Lindquist E.A."/>
            <person name="Lipzen A."/>
            <person name="Lundell T."/>
            <person name="Morin E."/>
            <person name="Murat C."/>
            <person name="Riley R."/>
            <person name="Ohm R."/>
            <person name="Sun H."/>
            <person name="Tunlid A."/>
            <person name="Henrissat B."/>
            <person name="Grigoriev I.V."/>
            <person name="Hibbett D.S."/>
            <person name="Martin F."/>
        </authorList>
    </citation>
    <scope>NUCLEOTIDE SEQUENCE [LARGE SCALE GENOMIC DNA]</scope>
    <source>
        <strain evidence="2">UH-Slu-Lm8-n1</strain>
    </source>
</reference>
<gene>
    <name evidence="1" type="ORF">CY34DRAFT_678247</name>
</gene>
<evidence type="ECO:0000313" key="1">
    <source>
        <dbReference type="EMBL" id="KIK33932.1"/>
    </source>
</evidence>
<sequence>MTEWTLVRTSSESSLPCRTLAMASARGLSWTSCRSAGFSAAGKACNRALIAHDSNDVSLAYLCFDERTPTQSLTKCPQGLMSYFLTQSVGHSNLISTMRMMFHSLTTSIPIVPPVAMSQNTPYFIWIGSARTALVARNAQLPDLRAFYEQYLEADLYRGERHIKAV</sequence>
<dbReference type="Proteomes" id="UP000054485">
    <property type="component" value="Unassembled WGS sequence"/>
</dbReference>
<reference evidence="1 2" key="1">
    <citation type="submission" date="2014-04" db="EMBL/GenBank/DDBJ databases">
        <authorList>
            <consortium name="DOE Joint Genome Institute"/>
            <person name="Kuo A."/>
            <person name="Ruytinx J."/>
            <person name="Rineau F."/>
            <person name="Colpaert J."/>
            <person name="Kohler A."/>
            <person name="Nagy L.G."/>
            <person name="Floudas D."/>
            <person name="Copeland A."/>
            <person name="Barry K.W."/>
            <person name="Cichocki N."/>
            <person name="Veneault-Fourrey C."/>
            <person name="LaButti K."/>
            <person name="Lindquist E.A."/>
            <person name="Lipzen A."/>
            <person name="Lundell T."/>
            <person name="Morin E."/>
            <person name="Murat C."/>
            <person name="Sun H."/>
            <person name="Tunlid A."/>
            <person name="Henrissat B."/>
            <person name="Grigoriev I.V."/>
            <person name="Hibbett D.S."/>
            <person name="Martin F."/>
            <person name="Nordberg H.P."/>
            <person name="Cantor M.N."/>
            <person name="Hua S.X."/>
        </authorList>
    </citation>
    <scope>NUCLEOTIDE SEQUENCE [LARGE SCALE GENOMIC DNA]</scope>
    <source>
        <strain evidence="1 2">UH-Slu-Lm8-n1</strain>
    </source>
</reference>
<accession>A0A0D0AI54</accession>
<dbReference type="AlphaFoldDB" id="A0A0D0AI54"/>
<evidence type="ECO:0000313" key="2">
    <source>
        <dbReference type="Proteomes" id="UP000054485"/>
    </source>
</evidence>
<proteinExistence type="predicted"/>
<protein>
    <submittedName>
        <fullName evidence="1">Uncharacterized protein</fullName>
    </submittedName>
</protein>
<dbReference type="HOGENOM" id="CLU_1603839_0_0_1"/>
<dbReference type="InParanoid" id="A0A0D0AI54"/>
<keyword evidence="2" id="KW-1185">Reference proteome</keyword>
<organism evidence="1 2">
    <name type="scientific">Suillus luteus UH-Slu-Lm8-n1</name>
    <dbReference type="NCBI Taxonomy" id="930992"/>
    <lineage>
        <taxon>Eukaryota</taxon>
        <taxon>Fungi</taxon>
        <taxon>Dikarya</taxon>
        <taxon>Basidiomycota</taxon>
        <taxon>Agaricomycotina</taxon>
        <taxon>Agaricomycetes</taxon>
        <taxon>Agaricomycetidae</taxon>
        <taxon>Boletales</taxon>
        <taxon>Suillineae</taxon>
        <taxon>Suillaceae</taxon>
        <taxon>Suillus</taxon>
    </lineage>
</organism>
<dbReference type="EMBL" id="KN835841">
    <property type="protein sequence ID" value="KIK33932.1"/>
    <property type="molecule type" value="Genomic_DNA"/>
</dbReference>